<feature type="region of interest" description="Disordered" evidence="1">
    <location>
        <begin position="112"/>
        <end position="170"/>
    </location>
</feature>
<protein>
    <submittedName>
        <fullName evidence="2">Uncharacterized protein</fullName>
    </submittedName>
</protein>
<feature type="compositionally biased region" description="Polar residues" evidence="1">
    <location>
        <begin position="148"/>
        <end position="159"/>
    </location>
</feature>
<evidence type="ECO:0000313" key="2">
    <source>
        <dbReference type="EMBL" id="MBW0485927.1"/>
    </source>
</evidence>
<name>A0A9Q3CNZ3_9BASI</name>
<proteinExistence type="predicted"/>
<feature type="compositionally biased region" description="Polar residues" evidence="1">
    <location>
        <begin position="17"/>
        <end position="27"/>
    </location>
</feature>
<feature type="region of interest" description="Disordered" evidence="1">
    <location>
        <begin position="16"/>
        <end position="43"/>
    </location>
</feature>
<evidence type="ECO:0000313" key="3">
    <source>
        <dbReference type="Proteomes" id="UP000765509"/>
    </source>
</evidence>
<dbReference type="Proteomes" id="UP000765509">
    <property type="component" value="Unassembled WGS sequence"/>
</dbReference>
<dbReference type="EMBL" id="AVOT02008397">
    <property type="protein sequence ID" value="MBW0485927.1"/>
    <property type="molecule type" value="Genomic_DNA"/>
</dbReference>
<evidence type="ECO:0000256" key="1">
    <source>
        <dbReference type="SAM" id="MobiDB-lite"/>
    </source>
</evidence>
<accession>A0A9Q3CNZ3</accession>
<keyword evidence="3" id="KW-1185">Reference proteome</keyword>
<sequence length="170" mass="18688">MPLFLFDSVEENYIPLETQSQASTPVTPSKPEGSKGKGKRKSEVLITERMWTLNATERSRKPQSSASIQGKPTSTACTAKITIMNPVVTSKGKLPKSEEKKFVQGTVKETLASKETSQGTEKAFLEPEDLEKDTLDTEPQTRGLDRYGSSSATPTTPQIFISIEYGQQEV</sequence>
<gene>
    <name evidence="2" type="ORF">O181_025642</name>
</gene>
<dbReference type="AlphaFoldDB" id="A0A9Q3CNZ3"/>
<feature type="compositionally biased region" description="Polar residues" evidence="1">
    <location>
        <begin position="62"/>
        <end position="74"/>
    </location>
</feature>
<comment type="caution">
    <text evidence="2">The sequence shown here is derived from an EMBL/GenBank/DDBJ whole genome shotgun (WGS) entry which is preliminary data.</text>
</comment>
<reference evidence="2" key="1">
    <citation type="submission" date="2021-03" db="EMBL/GenBank/DDBJ databases">
        <title>Draft genome sequence of rust myrtle Austropuccinia psidii MF-1, a brazilian biotype.</title>
        <authorList>
            <person name="Quecine M.C."/>
            <person name="Pachon D.M.R."/>
            <person name="Bonatelli M.L."/>
            <person name="Correr F.H."/>
            <person name="Franceschini L.M."/>
            <person name="Leite T.F."/>
            <person name="Margarido G.R.A."/>
            <person name="Almeida C.A."/>
            <person name="Ferrarezi J.A."/>
            <person name="Labate C.A."/>
        </authorList>
    </citation>
    <scope>NUCLEOTIDE SEQUENCE</scope>
    <source>
        <strain evidence="2">MF-1</strain>
    </source>
</reference>
<feature type="region of interest" description="Disordered" evidence="1">
    <location>
        <begin position="55"/>
        <end position="74"/>
    </location>
</feature>
<organism evidence="2 3">
    <name type="scientific">Austropuccinia psidii MF-1</name>
    <dbReference type="NCBI Taxonomy" id="1389203"/>
    <lineage>
        <taxon>Eukaryota</taxon>
        <taxon>Fungi</taxon>
        <taxon>Dikarya</taxon>
        <taxon>Basidiomycota</taxon>
        <taxon>Pucciniomycotina</taxon>
        <taxon>Pucciniomycetes</taxon>
        <taxon>Pucciniales</taxon>
        <taxon>Sphaerophragmiaceae</taxon>
        <taxon>Austropuccinia</taxon>
    </lineage>
</organism>